<dbReference type="Gramene" id="Manes.15G024000.4.v8.1">
    <property type="protein sequence ID" value="Manes.15G024000.4.v8.1.CDS.1"/>
    <property type="gene ID" value="Manes.15G024000.v8.1"/>
</dbReference>
<evidence type="ECO:0000313" key="8">
    <source>
        <dbReference type="Proteomes" id="UP000091857"/>
    </source>
</evidence>
<dbReference type="InterPro" id="IPR032861">
    <property type="entry name" value="TAXi_N"/>
</dbReference>
<dbReference type="FunFam" id="2.40.70.10:FF:000041">
    <property type="entry name" value="Basic 7S globulin"/>
    <property type="match status" value="1"/>
</dbReference>
<comment type="caution">
    <text evidence="7">The sequence shown here is derived from an EMBL/GenBank/DDBJ whole genome shotgun (WGS) entry which is preliminary data.</text>
</comment>
<dbReference type="InterPro" id="IPR033121">
    <property type="entry name" value="PEPTIDASE_A1"/>
</dbReference>
<dbReference type="PANTHER" id="PTHR47965">
    <property type="entry name" value="ASPARTYL PROTEASE-RELATED"/>
    <property type="match status" value="1"/>
</dbReference>
<dbReference type="STRING" id="3983.A0A2C9UCH6"/>
<evidence type="ECO:0000259" key="6">
    <source>
        <dbReference type="PROSITE" id="PS51767"/>
    </source>
</evidence>
<sequence>MASLVQLLLICCCFISISSSVAKTSSKPKALFLPVSKDATTLQYVTQLNMGTPLAQKDFVVDIGGRHLWMDCDDGSYHSSTYKQSFCGSASCSVAKATCGGACLPGHHRPGCNNETCYVLSENTVRGGYEVGDVSRDTIALQSTDGVKAGSSVSISDFIFACANAWDLNSLASGAKGMIGLGRERIALPTQLSSAFGGSFRRKFAICLPSTSKSNGVIFFGESPYVFYPGYNTSKAIDVSSRFQHTRLYLNTIFTGSSVVIRGPPSPEYFIKVTSIMVNKKPIPINSTLLEFKETGKGGAKLSTVEPYTKLETSIYKALVKAFDEEIAVWNVSKVAPTAPFTDCYTMGNMGMTGLGVSVPDIALGLENNKDLYWEMYGANSMVELSKDVVCLAFLDGGDEPIITTPIVIGAHQLQDNLLQFDLASNRLAFTSTLLWEEVQCSNFKF</sequence>
<gene>
    <name evidence="7" type="ORF">MANES_15G024000v8</name>
</gene>
<dbReference type="InterPro" id="IPR032799">
    <property type="entry name" value="TAXi_C"/>
</dbReference>
<name>A0A2C9UCH6_MANES</name>
<comment type="subcellular location">
    <subcellularLocation>
        <location evidence="1">Secreted</location>
        <location evidence="1">Extracellular space</location>
    </subcellularLocation>
</comment>
<feature type="chain" id="PRO_5012835840" description="Peptidase A1 domain-containing protein" evidence="5">
    <location>
        <begin position="23"/>
        <end position="446"/>
    </location>
</feature>
<evidence type="ECO:0000256" key="2">
    <source>
        <dbReference type="ARBA" id="ARBA00007447"/>
    </source>
</evidence>
<accession>A0A2C9UCH6</accession>
<dbReference type="PANTHER" id="PTHR47965:SF95">
    <property type="entry name" value="PEPTIDASE A1 DOMAIN-CONTAINING PROTEIN"/>
    <property type="match status" value="1"/>
</dbReference>
<dbReference type="Proteomes" id="UP000091857">
    <property type="component" value="Chromosome 15"/>
</dbReference>
<dbReference type="AlphaFoldDB" id="A0A2C9UCH6"/>
<dbReference type="GO" id="GO:0005576">
    <property type="term" value="C:extracellular region"/>
    <property type="evidence" value="ECO:0007669"/>
    <property type="project" value="UniProtKB-SubCell"/>
</dbReference>
<protein>
    <recommendedName>
        <fullName evidence="6">Peptidase A1 domain-containing protein</fullName>
    </recommendedName>
</protein>
<dbReference type="Gramene" id="Manes.15G024000.2.v8.1">
    <property type="protein sequence ID" value="Manes.15G024000.2.v8.1.CDS.1"/>
    <property type="gene ID" value="Manes.15G024000.v8.1"/>
</dbReference>
<dbReference type="EMBL" id="CM004401">
    <property type="protein sequence ID" value="OAY27886.1"/>
    <property type="molecule type" value="Genomic_DNA"/>
</dbReference>
<dbReference type="InterPro" id="IPR021109">
    <property type="entry name" value="Peptidase_aspartic_dom_sf"/>
</dbReference>
<dbReference type="PROSITE" id="PS51767">
    <property type="entry name" value="PEPTIDASE_A1"/>
    <property type="match status" value="1"/>
</dbReference>
<dbReference type="Pfam" id="PF14541">
    <property type="entry name" value="TAXi_C"/>
    <property type="match status" value="1"/>
</dbReference>
<dbReference type="GO" id="GO:0006508">
    <property type="term" value="P:proteolysis"/>
    <property type="evidence" value="ECO:0007669"/>
    <property type="project" value="InterPro"/>
</dbReference>
<dbReference type="Pfam" id="PF14543">
    <property type="entry name" value="TAXi_N"/>
    <property type="match status" value="1"/>
</dbReference>
<evidence type="ECO:0000313" key="7">
    <source>
        <dbReference type="EMBL" id="OAY27886.1"/>
    </source>
</evidence>
<dbReference type="SUPFAM" id="SSF50630">
    <property type="entry name" value="Acid proteases"/>
    <property type="match status" value="1"/>
</dbReference>
<reference evidence="8" key="1">
    <citation type="journal article" date="2016" name="Nat. Biotechnol.">
        <title>Sequencing wild and cultivated cassava and related species reveals extensive interspecific hybridization and genetic diversity.</title>
        <authorList>
            <person name="Bredeson J.V."/>
            <person name="Lyons J.B."/>
            <person name="Prochnik S.E."/>
            <person name="Wu G.A."/>
            <person name="Ha C.M."/>
            <person name="Edsinger-Gonzales E."/>
            <person name="Grimwood J."/>
            <person name="Schmutz J."/>
            <person name="Rabbi I.Y."/>
            <person name="Egesi C."/>
            <person name="Nauluvula P."/>
            <person name="Lebot V."/>
            <person name="Ndunguru J."/>
            <person name="Mkamilo G."/>
            <person name="Bart R.S."/>
            <person name="Setter T.L."/>
            <person name="Gleadow R.M."/>
            <person name="Kulakow P."/>
            <person name="Ferguson M.E."/>
            <person name="Rounsley S."/>
            <person name="Rokhsar D.S."/>
        </authorList>
    </citation>
    <scope>NUCLEOTIDE SEQUENCE [LARGE SCALE GENOMIC DNA]</scope>
    <source>
        <strain evidence="8">cv. AM560-2</strain>
    </source>
</reference>
<dbReference type="Gene3D" id="2.40.70.10">
    <property type="entry name" value="Acid Proteases"/>
    <property type="match status" value="2"/>
</dbReference>
<keyword evidence="8" id="KW-1185">Reference proteome</keyword>
<proteinExistence type="inferred from homology"/>
<dbReference type="GO" id="GO:0004190">
    <property type="term" value="F:aspartic-type endopeptidase activity"/>
    <property type="evidence" value="ECO:0007669"/>
    <property type="project" value="InterPro"/>
</dbReference>
<evidence type="ECO:0000256" key="5">
    <source>
        <dbReference type="SAM" id="SignalP"/>
    </source>
</evidence>
<keyword evidence="4 5" id="KW-0732">Signal</keyword>
<evidence type="ECO:0000256" key="1">
    <source>
        <dbReference type="ARBA" id="ARBA00004239"/>
    </source>
</evidence>
<dbReference type="OMA" id="VWNVSKV"/>
<evidence type="ECO:0000256" key="3">
    <source>
        <dbReference type="ARBA" id="ARBA00022525"/>
    </source>
</evidence>
<feature type="signal peptide" evidence="5">
    <location>
        <begin position="1"/>
        <end position="22"/>
    </location>
</feature>
<dbReference type="OrthoDB" id="1904546at2759"/>
<feature type="domain" description="Peptidase A1" evidence="6">
    <location>
        <begin position="44"/>
        <end position="431"/>
    </location>
</feature>
<dbReference type="FunFam" id="2.40.70.10:FF:000045">
    <property type="entry name" value="Basic 7S globulin"/>
    <property type="match status" value="1"/>
</dbReference>
<keyword evidence="3" id="KW-0964">Secreted</keyword>
<organism evidence="7 8">
    <name type="scientific">Manihot esculenta</name>
    <name type="common">Cassava</name>
    <name type="synonym">Jatropha manihot</name>
    <dbReference type="NCBI Taxonomy" id="3983"/>
    <lineage>
        <taxon>Eukaryota</taxon>
        <taxon>Viridiplantae</taxon>
        <taxon>Streptophyta</taxon>
        <taxon>Embryophyta</taxon>
        <taxon>Tracheophyta</taxon>
        <taxon>Spermatophyta</taxon>
        <taxon>Magnoliopsida</taxon>
        <taxon>eudicotyledons</taxon>
        <taxon>Gunneridae</taxon>
        <taxon>Pentapetalae</taxon>
        <taxon>rosids</taxon>
        <taxon>fabids</taxon>
        <taxon>Malpighiales</taxon>
        <taxon>Euphorbiaceae</taxon>
        <taxon>Crotonoideae</taxon>
        <taxon>Manihoteae</taxon>
        <taxon>Manihot</taxon>
    </lineage>
</organism>
<evidence type="ECO:0000256" key="4">
    <source>
        <dbReference type="ARBA" id="ARBA00022729"/>
    </source>
</evidence>
<comment type="similarity">
    <text evidence="2">Belongs to the peptidase A1 family.</text>
</comment>
<dbReference type="InterPro" id="IPR001461">
    <property type="entry name" value="Aspartic_peptidase_A1"/>
</dbReference>
<dbReference type="Gramene" id="Manes.15G024000.3.v8.1">
    <property type="protein sequence ID" value="Manes.15G024000.3.v8.1.CDS.1"/>
    <property type="gene ID" value="Manes.15G024000.v8.1"/>
</dbReference>